<dbReference type="Proteomes" id="UP001158045">
    <property type="component" value="Unassembled WGS sequence"/>
</dbReference>
<dbReference type="SUPFAM" id="SSF102114">
    <property type="entry name" value="Radical SAM enzymes"/>
    <property type="match status" value="1"/>
</dbReference>
<keyword evidence="8" id="KW-0408">Iron</keyword>
<dbReference type="InterPro" id="IPR013848">
    <property type="entry name" value="Methylthiotransferase_N"/>
</dbReference>
<dbReference type="PANTHER" id="PTHR11918">
    <property type="entry name" value="RADICAL SAM PROTEINS"/>
    <property type="match status" value="1"/>
</dbReference>
<dbReference type="RefSeq" id="WP_281094247.1">
    <property type="nucleotide sequence ID" value="NZ_JARYZI010000005.1"/>
</dbReference>
<evidence type="ECO:0000256" key="10">
    <source>
        <dbReference type="ARBA" id="ARBA00031213"/>
    </source>
</evidence>
<proteinExistence type="predicted"/>
<evidence type="ECO:0000256" key="4">
    <source>
        <dbReference type="ARBA" id="ARBA00022485"/>
    </source>
</evidence>
<dbReference type="CDD" id="cd01335">
    <property type="entry name" value="Radical_SAM"/>
    <property type="match status" value="1"/>
</dbReference>
<dbReference type="EMBL" id="JARYZI010000005">
    <property type="protein sequence ID" value="MDH8678403.1"/>
    <property type="molecule type" value="Genomic_DNA"/>
</dbReference>
<dbReference type="InterPro" id="IPR058240">
    <property type="entry name" value="rSAM_sf"/>
</dbReference>
<dbReference type="InterPro" id="IPR038135">
    <property type="entry name" value="Methylthiotransferase_N_sf"/>
</dbReference>
<dbReference type="InterPro" id="IPR034557">
    <property type="entry name" value="ThrcA_tRNA_MEthiotransferase"/>
</dbReference>
<evidence type="ECO:0000313" key="16">
    <source>
        <dbReference type="Proteomes" id="UP001158045"/>
    </source>
</evidence>
<dbReference type="InterPro" id="IPR020612">
    <property type="entry name" value="Methylthiotransferase_CS"/>
</dbReference>
<evidence type="ECO:0000256" key="9">
    <source>
        <dbReference type="ARBA" id="ARBA00023014"/>
    </source>
</evidence>
<dbReference type="SFLD" id="SFLDG01082">
    <property type="entry name" value="B12-binding_domain_containing"/>
    <property type="match status" value="1"/>
</dbReference>
<keyword evidence="7" id="KW-0479">Metal-binding</keyword>
<evidence type="ECO:0000256" key="1">
    <source>
        <dbReference type="ARBA" id="ARBA00001966"/>
    </source>
</evidence>
<feature type="domain" description="MTTase N-terminal" evidence="13">
    <location>
        <begin position="2"/>
        <end position="114"/>
    </location>
</feature>
<dbReference type="Gene3D" id="3.40.50.12160">
    <property type="entry name" value="Methylthiotransferase, N-terminal domain"/>
    <property type="match status" value="1"/>
</dbReference>
<dbReference type="InterPro" id="IPR006467">
    <property type="entry name" value="MiaB-like_bact"/>
</dbReference>
<comment type="catalytic activity">
    <reaction evidence="11">
        <text>N(6)-L-threonylcarbamoyladenosine(37) in tRNA + (sulfur carrier)-SH + AH2 + 2 S-adenosyl-L-methionine = 2-methylsulfanyl-N(6)-L-threonylcarbamoyladenosine(37) in tRNA + (sulfur carrier)-H + 5'-deoxyadenosine + L-methionine + A + S-adenosyl-L-homocysteine + 2 H(+)</text>
        <dbReference type="Rhea" id="RHEA:37075"/>
        <dbReference type="Rhea" id="RHEA-COMP:10163"/>
        <dbReference type="Rhea" id="RHEA-COMP:11092"/>
        <dbReference type="Rhea" id="RHEA-COMP:14737"/>
        <dbReference type="Rhea" id="RHEA-COMP:14739"/>
        <dbReference type="ChEBI" id="CHEBI:13193"/>
        <dbReference type="ChEBI" id="CHEBI:15378"/>
        <dbReference type="ChEBI" id="CHEBI:17319"/>
        <dbReference type="ChEBI" id="CHEBI:17499"/>
        <dbReference type="ChEBI" id="CHEBI:29917"/>
        <dbReference type="ChEBI" id="CHEBI:57844"/>
        <dbReference type="ChEBI" id="CHEBI:57856"/>
        <dbReference type="ChEBI" id="CHEBI:59789"/>
        <dbReference type="ChEBI" id="CHEBI:64428"/>
        <dbReference type="ChEBI" id="CHEBI:74418"/>
        <dbReference type="ChEBI" id="CHEBI:74420"/>
        <dbReference type="EC" id="2.8.4.5"/>
    </reaction>
</comment>
<evidence type="ECO:0000256" key="8">
    <source>
        <dbReference type="ARBA" id="ARBA00023004"/>
    </source>
</evidence>
<dbReference type="InterPro" id="IPR002792">
    <property type="entry name" value="TRAM_dom"/>
</dbReference>
<dbReference type="PANTHER" id="PTHR11918:SF45">
    <property type="entry name" value="THREONYLCARBAMOYLADENOSINE TRNA METHYLTHIOTRANSFERASE"/>
    <property type="match status" value="1"/>
</dbReference>
<evidence type="ECO:0000256" key="2">
    <source>
        <dbReference type="ARBA" id="ARBA00002399"/>
    </source>
</evidence>
<accession>A0ABT6NDA7</accession>
<dbReference type="InterPro" id="IPR007197">
    <property type="entry name" value="rSAM"/>
</dbReference>
<keyword evidence="9" id="KW-0411">Iron-sulfur</keyword>
<dbReference type="PROSITE" id="PS50926">
    <property type="entry name" value="TRAM"/>
    <property type="match status" value="1"/>
</dbReference>
<sequence>MNKVAFVTLGCKTNQYETDALMDIFYKNRYELVDFDDYANVYVINTCTVTSISDKKSRQMIRRAKKNNPNSIVVAVGCYAQISPDEVSAIEDVDIVIGTDARSGIIDYIEEYKSGTTSKPYVIVEDIMNIKVFEEMTISNITTHTRAFIKIQEGCNQFCSYCIIPYARGRVRSRELTHIIDEIRALTEKGYKEFVLTGIHIGSYGLDLDHIKLIDLLEAIQLIEGVVRIRLGSVEPRLITDEFIGRIKPLHKLCDHFHLSLQSGSDTVLKRMNRKYTSAEYLTAVDKLRSIYSSPSITTDIIVGFPGETDLEFNETLDFVSQVKFSEIHVFQFSKREGTPAAEMSGQVESYIKKQRSEALIALAHQLGDDYKNSFVGSELEILLEDQKEKHYLGHSKNYLNIIVDSEEQTMNQLKLNQGELYTVKIVRIDDSKLHAVVI</sequence>
<evidence type="ECO:0000259" key="12">
    <source>
        <dbReference type="PROSITE" id="PS50926"/>
    </source>
</evidence>
<evidence type="ECO:0000313" key="15">
    <source>
        <dbReference type="EMBL" id="MDH8678403.1"/>
    </source>
</evidence>
<dbReference type="PROSITE" id="PS51918">
    <property type="entry name" value="RADICAL_SAM"/>
    <property type="match status" value="1"/>
</dbReference>
<protein>
    <recommendedName>
        <fullName evidence="3">tRNA (N(6)-L-threonylcarbamoyladenosine(37)-C(2))-methylthiotransferase</fullName>
        <ecNumber evidence="3">2.8.4.5</ecNumber>
    </recommendedName>
    <alternativeName>
        <fullName evidence="10">tRNA-t(6)A37 methylthiotransferase</fullName>
    </alternativeName>
</protein>
<comment type="caution">
    <text evidence="15">The sequence shown here is derived from an EMBL/GenBank/DDBJ whole genome shotgun (WGS) entry which is preliminary data.</text>
</comment>
<dbReference type="SFLD" id="SFLDG01061">
    <property type="entry name" value="methylthiotransferase"/>
    <property type="match status" value="1"/>
</dbReference>
<feature type="domain" description="Radical SAM core" evidence="14">
    <location>
        <begin position="141"/>
        <end position="370"/>
    </location>
</feature>
<dbReference type="SMART" id="SM00729">
    <property type="entry name" value="Elp3"/>
    <property type="match status" value="1"/>
</dbReference>
<dbReference type="SFLD" id="SFLDF00295">
    <property type="entry name" value="threonylcarbamoyladenosine_tRN"/>
    <property type="match status" value="1"/>
</dbReference>
<dbReference type="InterPro" id="IPR023404">
    <property type="entry name" value="rSAM_horseshoe"/>
</dbReference>
<dbReference type="InterPro" id="IPR006638">
    <property type="entry name" value="Elp3/MiaA/NifB-like_rSAM"/>
</dbReference>
<dbReference type="Pfam" id="PF00919">
    <property type="entry name" value="UPF0004"/>
    <property type="match status" value="1"/>
</dbReference>
<organism evidence="15 16">
    <name type="scientific">Fusibacter bizertensis</name>
    <dbReference type="NCBI Taxonomy" id="1488331"/>
    <lineage>
        <taxon>Bacteria</taxon>
        <taxon>Bacillati</taxon>
        <taxon>Bacillota</taxon>
        <taxon>Clostridia</taxon>
        <taxon>Eubacteriales</taxon>
        <taxon>Eubacteriales Family XII. Incertae Sedis</taxon>
        <taxon>Fusibacter</taxon>
    </lineage>
</organism>
<gene>
    <name evidence="15" type="primary">mtaB</name>
    <name evidence="15" type="ORF">QE109_09615</name>
</gene>
<keyword evidence="5" id="KW-0808">Transferase</keyword>
<dbReference type="EC" id="2.8.4.5" evidence="3"/>
<evidence type="ECO:0000259" key="13">
    <source>
        <dbReference type="PROSITE" id="PS51449"/>
    </source>
</evidence>
<dbReference type="Gene3D" id="3.80.30.20">
    <property type="entry name" value="tm_1862 like domain"/>
    <property type="match status" value="1"/>
</dbReference>
<dbReference type="SFLD" id="SFLDS00029">
    <property type="entry name" value="Radical_SAM"/>
    <property type="match status" value="1"/>
</dbReference>
<keyword evidence="6" id="KW-0949">S-adenosyl-L-methionine</keyword>
<evidence type="ECO:0000256" key="6">
    <source>
        <dbReference type="ARBA" id="ARBA00022691"/>
    </source>
</evidence>
<evidence type="ECO:0000256" key="3">
    <source>
        <dbReference type="ARBA" id="ARBA00013273"/>
    </source>
</evidence>
<evidence type="ECO:0000256" key="11">
    <source>
        <dbReference type="ARBA" id="ARBA00051661"/>
    </source>
</evidence>
<dbReference type="PROSITE" id="PS51449">
    <property type="entry name" value="MTTASE_N"/>
    <property type="match status" value="1"/>
</dbReference>
<name>A0ABT6NDA7_9FIRM</name>
<dbReference type="NCBIfam" id="TIGR00089">
    <property type="entry name" value="MiaB/RimO family radical SAM methylthiotransferase"/>
    <property type="match status" value="1"/>
</dbReference>
<feature type="domain" description="TRAM" evidence="12">
    <location>
        <begin position="373"/>
        <end position="439"/>
    </location>
</feature>
<keyword evidence="16" id="KW-1185">Reference proteome</keyword>
<evidence type="ECO:0000256" key="7">
    <source>
        <dbReference type="ARBA" id="ARBA00022723"/>
    </source>
</evidence>
<dbReference type="InterPro" id="IPR005839">
    <property type="entry name" value="Methylthiotransferase"/>
</dbReference>
<reference evidence="15 16" key="1">
    <citation type="submission" date="2023-04" db="EMBL/GenBank/DDBJ databases">
        <title>Fusibacter bizertensis strain WBS, isolated from littoral bottom sediments of the Arctic seas - biochemical and genomic analysis.</title>
        <authorList>
            <person name="Brioukhanov A.L."/>
        </authorList>
    </citation>
    <scope>NUCLEOTIDE SEQUENCE [LARGE SCALE GENOMIC DNA]</scope>
    <source>
        <strain evidence="15 16">WBS</strain>
    </source>
</reference>
<comment type="cofactor">
    <cofactor evidence="1">
        <name>[4Fe-4S] cluster</name>
        <dbReference type="ChEBI" id="CHEBI:49883"/>
    </cofactor>
</comment>
<keyword evidence="4" id="KW-0004">4Fe-4S</keyword>
<comment type="function">
    <text evidence="2">Catalyzes the methylthiolation of N6-threonylcarbamoyladenosine (t(6)A), leading to the formation of 2-methylthio-N6-threonylcarbamoyladenosine (ms(2)t(6)A) at position 37 in tRNAs that read codons beginning with adenine.</text>
</comment>
<dbReference type="NCBIfam" id="TIGR01579">
    <property type="entry name" value="MiaB-like-C"/>
    <property type="match status" value="1"/>
</dbReference>
<evidence type="ECO:0000256" key="5">
    <source>
        <dbReference type="ARBA" id="ARBA00022679"/>
    </source>
</evidence>
<evidence type="ECO:0000259" key="14">
    <source>
        <dbReference type="PROSITE" id="PS51918"/>
    </source>
</evidence>
<dbReference type="PROSITE" id="PS01278">
    <property type="entry name" value="MTTASE_RADICAL"/>
    <property type="match status" value="1"/>
</dbReference>
<dbReference type="Pfam" id="PF04055">
    <property type="entry name" value="Radical_SAM"/>
    <property type="match status" value="1"/>
</dbReference>